<proteinExistence type="predicted"/>
<sequence>KEAGERYFQASVKRLVDLVGWLEGIPEDELEPRSHKL</sequence>
<dbReference type="AlphaFoldDB" id="X0VUW9"/>
<name>X0VUW9_9ZZZZ</name>
<protein>
    <submittedName>
        <fullName evidence="1">Uncharacterized protein</fullName>
    </submittedName>
</protein>
<organism evidence="1">
    <name type="scientific">marine sediment metagenome</name>
    <dbReference type="NCBI Taxonomy" id="412755"/>
    <lineage>
        <taxon>unclassified sequences</taxon>
        <taxon>metagenomes</taxon>
        <taxon>ecological metagenomes</taxon>
    </lineage>
</organism>
<reference evidence="1" key="1">
    <citation type="journal article" date="2014" name="Front. Microbiol.">
        <title>High frequency of phylogenetically diverse reductive dehalogenase-homologous genes in deep subseafloor sedimentary metagenomes.</title>
        <authorList>
            <person name="Kawai M."/>
            <person name="Futagami T."/>
            <person name="Toyoda A."/>
            <person name="Takaki Y."/>
            <person name="Nishi S."/>
            <person name="Hori S."/>
            <person name="Arai W."/>
            <person name="Tsubouchi T."/>
            <person name="Morono Y."/>
            <person name="Uchiyama I."/>
            <person name="Ito T."/>
            <person name="Fujiyama A."/>
            <person name="Inagaki F."/>
            <person name="Takami H."/>
        </authorList>
    </citation>
    <scope>NUCLEOTIDE SEQUENCE</scope>
    <source>
        <strain evidence="1">Expedition CK06-06</strain>
    </source>
</reference>
<comment type="caution">
    <text evidence="1">The sequence shown here is derived from an EMBL/GenBank/DDBJ whole genome shotgun (WGS) entry which is preliminary data.</text>
</comment>
<gene>
    <name evidence="1" type="ORF">S01H1_57769</name>
</gene>
<feature type="non-terminal residue" evidence="1">
    <location>
        <position position="1"/>
    </location>
</feature>
<evidence type="ECO:0000313" key="1">
    <source>
        <dbReference type="EMBL" id="GAG14927.1"/>
    </source>
</evidence>
<accession>X0VUW9</accession>
<dbReference type="EMBL" id="BARS01037698">
    <property type="protein sequence ID" value="GAG14927.1"/>
    <property type="molecule type" value="Genomic_DNA"/>
</dbReference>